<protein>
    <submittedName>
        <fullName evidence="2">Sec14 cytosolic</fullName>
    </submittedName>
</protein>
<dbReference type="PANTHER" id="PTHR45657:SF1">
    <property type="entry name" value="CRAL-TRIO DOMAIN-CONTAINING PROTEIN YKL091C-RELATED"/>
    <property type="match status" value="1"/>
</dbReference>
<dbReference type="SUPFAM" id="SSF46938">
    <property type="entry name" value="CRAL/TRIO N-terminal domain"/>
    <property type="match status" value="1"/>
</dbReference>
<dbReference type="InterPro" id="IPR036273">
    <property type="entry name" value="CRAL/TRIO_N_dom_sf"/>
</dbReference>
<dbReference type="InterPro" id="IPR011074">
    <property type="entry name" value="CRAL/TRIO_N_dom"/>
</dbReference>
<organism evidence="2 3">
    <name type="scientific">Lichtheimia corymbifera JMRC:FSU:9682</name>
    <dbReference type="NCBI Taxonomy" id="1263082"/>
    <lineage>
        <taxon>Eukaryota</taxon>
        <taxon>Fungi</taxon>
        <taxon>Fungi incertae sedis</taxon>
        <taxon>Mucoromycota</taxon>
        <taxon>Mucoromycotina</taxon>
        <taxon>Mucoromycetes</taxon>
        <taxon>Mucorales</taxon>
        <taxon>Lichtheimiaceae</taxon>
        <taxon>Lichtheimia</taxon>
    </lineage>
</organism>
<evidence type="ECO:0000259" key="1">
    <source>
        <dbReference type="PROSITE" id="PS50191"/>
    </source>
</evidence>
<gene>
    <name evidence="2" type="ORF">LCOR_02163.1</name>
</gene>
<reference evidence="2" key="1">
    <citation type="submission" date="2013-08" db="EMBL/GenBank/DDBJ databases">
        <title>Gene expansion shapes genome architecture in the human pathogen Lichtheimia corymbifera: an evolutionary genomics analysis in the ancient terrestrial Mucorales (Mucoromycotina).</title>
        <authorList>
            <person name="Schwartze V.U."/>
            <person name="Winter S."/>
            <person name="Shelest E."/>
            <person name="Marcet-Houben M."/>
            <person name="Horn F."/>
            <person name="Wehner S."/>
            <person name="Hoffmann K."/>
            <person name="Riege K."/>
            <person name="Sammeth M."/>
            <person name="Nowrousian M."/>
            <person name="Valiante V."/>
            <person name="Linde J."/>
            <person name="Jacobsen I.D."/>
            <person name="Marz M."/>
            <person name="Brakhage A.A."/>
            <person name="Gabaldon T."/>
            <person name="Bocker S."/>
            <person name="Voigt K."/>
        </authorList>
    </citation>
    <scope>NUCLEOTIDE SEQUENCE [LARGE SCALE GENOMIC DNA]</scope>
    <source>
        <strain evidence="2">FSU 9682</strain>
    </source>
</reference>
<dbReference type="SUPFAM" id="SSF52087">
    <property type="entry name" value="CRAL/TRIO domain"/>
    <property type="match status" value="1"/>
</dbReference>
<dbReference type="CDD" id="cd00170">
    <property type="entry name" value="SEC14"/>
    <property type="match status" value="1"/>
</dbReference>
<proteinExistence type="predicted"/>
<evidence type="ECO:0000313" key="3">
    <source>
        <dbReference type="Proteomes" id="UP000027586"/>
    </source>
</evidence>
<evidence type="ECO:0000313" key="2">
    <source>
        <dbReference type="EMBL" id="CDH50451.1"/>
    </source>
</evidence>
<dbReference type="STRING" id="1263082.A0A068RNA8"/>
<comment type="caution">
    <text evidence="2">The sequence shown here is derived from an EMBL/GenBank/DDBJ whole genome shotgun (WGS) entry which is preliminary data.</text>
</comment>
<accession>A0A068RNA8</accession>
<dbReference type="PROSITE" id="PS50191">
    <property type="entry name" value="CRAL_TRIO"/>
    <property type="match status" value="1"/>
</dbReference>
<name>A0A068RNA8_9FUNG</name>
<dbReference type="InterPro" id="IPR051026">
    <property type="entry name" value="PI/PC_transfer"/>
</dbReference>
<keyword evidence="3" id="KW-1185">Reference proteome</keyword>
<dbReference type="Pfam" id="PF00650">
    <property type="entry name" value="CRAL_TRIO"/>
    <property type="match status" value="1"/>
</dbReference>
<dbReference type="PANTHER" id="PTHR45657">
    <property type="entry name" value="CRAL-TRIO DOMAIN-CONTAINING PROTEIN YKL091C-RELATED"/>
    <property type="match status" value="1"/>
</dbReference>
<dbReference type="InterPro" id="IPR036865">
    <property type="entry name" value="CRAL-TRIO_dom_sf"/>
</dbReference>
<feature type="domain" description="CRAL-TRIO" evidence="1">
    <location>
        <begin position="114"/>
        <end position="276"/>
    </location>
</feature>
<dbReference type="AlphaFoldDB" id="A0A068RNA8"/>
<dbReference type="SMART" id="SM00516">
    <property type="entry name" value="SEC14"/>
    <property type="match status" value="1"/>
</dbReference>
<dbReference type="OrthoDB" id="1434354at2759"/>
<sequence>MAVTKTPDEENNAIQELYKELGSEYAHLDREYLKQFLIARSWNVKAAKEQLLSTMTWRKDNKVDLYPAATKDNKLPLLYPVRGFDTIPDGNLTSDAGVSESVLRIYRWMGGSCLHKTDKDGCPIYIERLGYHAAKELAKFTTTEEVSQYHIGCNEFLHRVIMRDCSIKANKTINRETVIFDCTNMNWGQFHMPALYFIKAISDTDQKYYPETLNKLYLVNAPSAFVMVWKIVKAWLDPGTIEKIQILGKDFKDVLLQQIPAENLPSFLGGDCTCSHMPGGCVPSQILKNIPEIQAQAHNEKTEFPYNKDIMEKAETDATLRGPPSLAFCNGLSNDST</sequence>
<dbReference type="Proteomes" id="UP000027586">
    <property type="component" value="Unassembled WGS sequence"/>
</dbReference>
<dbReference type="Gene3D" id="3.40.525.10">
    <property type="entry name" value="CRAL-TRIO lipid binding domain"/>
    <property type="match status" value="1"/>
</dbReference>
<dbReference type="SMART" id="SM01100">
    <property type="entry name" value="CRAL_TRIO_N"/>
    <property type="match status" value="1"/>
</dbReference>
<dbReference type="InterPro" id="IPR001251">
    <property type="entry name" value="CRAL-TRIO_dom"/>
</dbReference>
<dbReference type="VEuPathDB" id="FungiDB:LCOR_02163.1"/>
<dbReference type="EMBL" id="CBTN010000006">
    <property type="protein sequence ID" value="CDH50451.1"/>
    <property type="molecule type" value="Genomic_DNA"/>
</dbReference>